<dbReference type="Gene3D" id="3.40.50.300">
    <property type="entry name" value="P-loop containing nucleotide triphosphate hydrolases"/>
    <property type="match status" value="1"/>
</dbReference>
<dbReference type="AlphaFoldDB" id="A0A067RCW1"/>
<protein>
    <recommendedName>
        <fullName evidence="1">MCM AAA-lid domain-containing protein</fullName>
    </recommendedName>
</protein>
<name>A0A067RCW1_ZOONE</name>
<sequence>MPYLADLGTEVERVSHSTLQAATDAGGDTDKPYYVVPGHELQQYLAMVAIQPVKLGEKASQLIHDYFVASRRLRSECLPVGAVSTITALSEAHARLAMRHEVSYEDVSAVLCLYETAMVTLFGPYYVTPPPQPKTLDVNSVPLQMHVHMVEFVTWLEKHIKSLLGYSSYNTNPEE</sequence>
<dbReference type="InterPro" id="IPR027417">
    <property type="entry name" value="P-loop_NTPase"/>
</dbReference>
<gene>
    <name evidence="2" type="ORF">L798_03806</name>
</gene>
<proteinExistence type="predicted"/>
<feature type="domain" description="MCM AAA-lid" evidence="1">
    <location>
        <begin position="40"/>
        <end position="117"/>
    </location>
</feature>
<evidence type="ECO:0000313" key="2">
    <source>
        <dbReference type="EMBL" id="KDR21681.1"/>
    </source>
</evidence>
<dbReference type="Proteomes" id="UP000027135">
    <property type="component" value="Unassembled WGS sequence"/>
</dbReference>
<dbReference type="InterPro" id="IPR041562">
    <property type="entry name" value="MCM_lid"/>
</dbReference>
<evidence type="ECO:0000313" key="3">
    <source>
        <dbReference type="Proteomes" id="UP000027135"/>
    </source>
</evidence>
<accession>A0A067RCW1</accession>
<reference evidence="2 3" key="1">
    <citation type="journal article" date="2014" name="Nat. Commun.">
        <title>Molecular traces of alternative social organization in a termite genome.</title>
        <authorList>
            <person name="Terrapon N."/>
            <person name="Li C."/>
            <person name="Robertson H.M."/>
            <person name="Ji L."/>
            <person name="Meng X."/>
            <person name="Booth W."/>
            <person name="Chen Z."/>
            <person name="Childers C.P."/>
            <person name="Glastad K.M."/>
            <person name="Gokhale K."/>
            <person name="Gowin J."/>
            <person name="Gronenberg W."/>
            <person name="Hermansen R.A."/>
            <person name="Hu H."/>
            <person name="Hunt B.G."/>
            <person name="Huylmans A.K."/>
            <person name="Khalil S.M."/>
            <person name="Mitchell R.D."/>
            <person name="Munoz-Torres M.C."/>
            <person name="Mustard J.A."/>
            <person name="Pan H."/>
            <person name="Reese J.T."/>
            <person name="Scharf M.E."/>
            <person name="Sun F."/>
            <person name="Vogel H."/>
            <person name="Xiao J."/>
            <person name="Yang W."/>
            <person name="Yang Z."/>
            <person name="Yang Z."/>
            <person name="Zhou J."/>
            <person name="Zhu J."/>
            <person name="Brent C.S."/>
            <person name="Elsik C.G."/>
            <person name="Goodisman M.A."/>
            <person name="Liberles D.A."/>
            <person name="Roe R.M."/>
            <person name="Vargo E.L."/>
            <person name="Vilcinskas A."/>
            <person name="Wang J."/>
            <person name="Bornberg-Bauer E."/>
            <person name="Korb J."/>
            <person name="Zhang G."/>
            <person name="Liebig J."/>
        </authorList>
    </citation>
    <scope>NUCLEOTIDE SEQUENCE [LARGE SCALE GENOMIC DNA]</scope>
    <source>
        <tissue evidence="2">Whole organism</tissue>
    </source>
</reference>
<dbReference type="EMBL" id="KK852543">
    <property type="protein sequence ID" value="KDR21681.1"/>
    <property type="molecule type" value="Genomic_DNA"/>
</dbReference>
<organism evidence="2 3">
    <name type="scientific">Zootermopsis nevadensis</name>
    <name type="common">Dampwood termite</name>
    <dbReference type="NCBI Taxonomy" id="136037"/>
    <lineage>
        <taxon>Eukaryota</taxon>
        <taxon>Metazoa</taxon>
        <taxon>Ecdysozoa</taxon>
        <taxon>Arthropoda</taxon>
        <taxon>Hexapoda</taxon>
        <taxon>Insecta</taxon>
        <taxon>Pterygota</taxon>
        <taxon>Neoptera</taxon>
        <taxon>Polyneoptera</taxon>
        <taxon>Dictyoptera</taxon>
        <taxon>Blattodea</taxon>
        <taxon>Blattoidea</taxon>
        <taxon>Termitoidae</taxon>
        <taxon>Termopsidae</taxon>
        <taxon>Zootermopsis</taxon>
    </lineage>
</organism>
<dbReference type="InParanoid" id="A0A067RCW1"/>
<dbReference type="STRING" id="136037.A0A067RCW1"/>
<dbReference type="Pfam" id="PF17855">
    <property type="entry name" value="MCM_lid"/>
    <property type="match status" value="1"/>
</dbReference>
<evidence type="ECO:0000259" key="1">
    <source>
        <dbReference type="Pfam" id="PF17855"/>
    </source>
</evidence>
<keyword evidence="3" id="KW-1185">Reference proteome</keyword>